<protein>
    <submittedName>
        <fullName evidence="2">Uncharacterized protein</fullName>
    </submittedName>
</protein>
<gene>
    <name evidence="2" type="ORF">CD30_00860</name>
</gene>
<proteinExistence type="predicted"/>
<evidence type="ECO:0000313" key="3">
    <source>
        <dbReference type="Proteomes" id="UP000030595"/>
    </source>
</evidence>
<reference evidence="2 3" key="1">
    <citation type="submission" date="2014-02" db="EMBL/GenBank/DDBJ databases">
        <title>Draft genome sequence of Lysinibacillus massiliensis CCUG 49529.</title>
        <authorList>
            <person name="Zhang F."/>
            <person name="Wang G."/>
            <person name="Zhang L."/>
        </authorList>
    </citation>
    <scope>NUCLEOTIDE SEQUENCE [LARGE SCALE GENOMIC DNA]</scope>
    <source>
        <strain evidence="2 3">CCUG 49529</strain>
    </source>
</reference>
<feature type="coiled-coil region" evidence="1">
    <location>
        <begin position="59"/>
        <end position="90"/>
    </location>
</feature>
<sequence length="590" mass="68447">MNDWMTSMGAVALLRLDEDKQEIHAKANTLEVPIEWLKHLPETLFQYFLKHYSVADREYQALQNLVNIYIRNLEKEESKLKENIKWINERVKSTCDKVKKYFPDLDAELINCMSNIKIAMESKDTRKLEDQIGRLYQIYKQQKIDQKLTLNWVKATLLSSAAGQASFLNVAKNALSFKEQKSLFERDYILPVLWELRLREKFEKGDEEEIEALFKIGEKPEYAKSWASEKKKSKLSWYEWLKTVPECGLIENQWGTASFEEMHFVPLGMSVSNAYNYAWDGNLQAVQSISALAKLLLLLSPLGTYRYRRPSKGELVNVFGFLHAESSCQKTFMLNNQFSNSMRTDTRFSEAIRDSFGKLKEIENRRNEVTVLIEWDTDYKAKKTFLEYKSLNPNFVDYIISTKENVIEKISPYQFREEIIRAAFDNLDCKNLIMKEMHRIMNLPTTNRDTFSLKNALIMREHLLMLKEEKNLLTEKTVTEKMYALGFRIAQTLGGKKEEATDTLYQAPNEKKLTSTAYRLLNAAKAGNRELFFDTVVRLHLAANMNVGKNLVKAVDLNTSDKEFTSIALAFIAGLTPGKKQIIEETEVKL</sequence>
<organism evidence="2 3">
    <name type="scientific">Ureibacillus massiliensis 4400831 = CIP 108448 = CCUG 49529</name>
    <dbReference type="NCBI Taxonomy" id="1211035"/>
    <lineage>
        <taxon>Bacteria</taxon>
        <taxon>Bacillati</taxon>
        <taxon>Bacillota</taxon>
        <taxon>Bacilli</taxon>
        <taxon>Bacillales</taxon>
        <taxon>Caryophanaceae</taxon>
        <taxon>Ureibacillus</taxon>
    </lineage>
</organism>
<accession>A0A0A3J5U2</accession>
<evidence type="ECO:0000313" key="2">
    <source>
        <dbReference type="EMBL" id="KGR92394.1"/>
    </source>
</evidence>
<comment type="caution">
    <text evidence="2">The sequence shown here is derived from an EMBL/GenBank/DDBJ whole genome shotgun (WGS) entry which is preliminary data.</text>
</comment>
<dbReference type="eggNOG" id="ENOG502Z80D">
    <property type="taxonomic scope" value="Bacteria"/>
</dbReference>
<keyword evidence="1" id="KW-0175">Coiled coil</keyword>
<dbReference type="AlphaFoldDB" id="A0A0A3J5U2"/>
<evidence type="ECO:0000256" key="1">
    <source>
        <dbReference type="SAM" id="Coils"/>
    </source>
</evidence>
<name>A0A0A3J5U2_9BACL</name>
<dbReference type="Proteomes" id="UP000030595">
    <property type="component" value="Unassembled WGS sequence"/>
</dbReference>
<keyword evidence="3" id="KW-1185">Reference proteome</keyword>
<dbReference type="EMBL" id="JPVQ01000001">
    <property type="protein sequence ID" value="KGR92394.1"/>
    <property type="molecule type" value="Genomic_DNA"/>
</dbReference>